<keyword evidence="2" id="KW-1185">Reference proteome</keyword>
<sequence length="86" mass="9958">MVSYAQVREFIYSLIIWFKIHVQSVNHAINSSYCLVNGCLMEYFKSFSNFPSKYISSDTSDESNKELNMLTCSDAQVLFYPYLALC</sequence>
<dbReference type="EMBL" id="JAUHHV010000005">
    <property type="protein sequence ID" value="KAK1423273.1"/>
    <property type="molecule type" value="Genomic_DNA"/>
</dbReference>
<name>A0AAD8NVV8_TARER</name>
<gene>
    <name evidence="1" type="ORF">QVD17_18571</name>
</gene>
<proteinExistence type="predicted"/>
<organism evidence="1 2">
    <name type="scientific">Tagetes erecta</name>
    <name type="common">African marigold</name>
    <dbReference type="NCBI Taxonomy" id="13708"/>
    <lineage>
        <taxon>Eukaryota</taxon>
        <taxon>Viridiplantae</taxon>
        <taxon>Streptophyta</taxon>
        <taxon>Embryophyta</taxon>
        <taxon>Tracheophyta</taxon>
        <taxon>Spermatophyta</taxon>
        <taxon>Magnoliopsida</taxon>
        <taxon>eudicotyledons</taxon>
        <taxon>Gunneridae</taxon>
        <taxon>Pentapetalae</taxon>
        <taxon>asterids</taxon>
        <taxon>campanulids</taxon>
        <taxon>Asterales</taxon>
        <taxon>Asteraceae</taxon>
        <taxon>Asteroideae</taxon>
        <taxon>Heliantheae alliance</taxon>
        <taxon>Tageteae</taxon>
        <taxon>Tagetes</taxon>
    </lineage>
</organism>
<protein>
    <submittedName>
        <fullName evidence="1">Uncharacterized protein</fullName>
    </submittedName>
</protein>
<comment type="caution">
    <text evidence="1">The sequence shown here is derived from an EMBL/GenBank/DDBJ whole genome shotgun (WGS) entry which is preliminary data.</text>
</comment>
<evidence type="ECO:0000313" key="1">
    <source>
        <dbReference type="EMBL" id="KAK1423273.1"/>
    </source>
</evidence>
<reference evidence="1" key="1">
    <citation type="journal article" date="2023" name="bioRxiv">
        <title>Improved chromosome-level genome assembly for marigold (Tagetes erecta).</title>
        <authorList>
            <person name="Jiang F."/>
            <person name="Yuan L."/>
            <person name="Wang S."/>
            <person name="Wang H."/>
            <person name="Xu D."/>
            <person name="Wang A."/>
            <person name="Fan W."/>
        </authorList>
    </citation>
    <scope>NUCLEOTIDE SEQUENCE</scope>
    <source>
        <strain evidence="1">WSJ</strain>
        <tissue evidence="1">Leaf</tissue>
    </source>
</reference>
<accession>A0AAD8NVV8</accession>
<evidence type="ECO:0000313" key="2">
    <source>
        <dbReference type="Proteomes" id="UP001229421"/>
    </source>
</evidence>
<dbReference type="Proteomes" id="UP001229421">
    <property type="component" value="Unassembled WGS sequence"/>
</dbReference>
<dbReference type="AlphaFoldDB" id="A0AAD8NVV8"/>